<name>A0ABQ7XSA8_BRANA</name>
<keyword evidence="2" id="KW-1185">Reference proteome</keyword>
<reference evidence="1 2" key="1">
    <citation type="submission" date="2021-05" db="EMBL/GenBank/DDBJ databases">
        <title>Genome Assembly of Synthetic Allotetraploid Brassica napus Reveals Homoeologous Exchanges between Subgenomes.</title>
        <authorList>
            <person name="Davis J.T."/>
        </authorList>
    </citation>
    <scope>NUCLEOTIDE SEQUENCE [LARGE SCALE GENOMIC DNA]</scope>
    <source>
        <strain evidence="2">cv. Da-Ae</strain>
        <tissue evidence="1">Seedling</tissue>
    </source>
</reference>
<proteinExistence type="predicted"/>
<protein>
    <submittedName>
        <fullName evidence="1">Uncharacterized protein</fullName>
    </submittedName>
</protein>
<feature type="non-terminal residue" evidence="1">
    <location>
        <position position="1"/>
    </location>
</feature>
<comment type="caution">
    <text evidence="1">The sequence shown here is derived from an EMBL/GenBank/DDBJ whole genome shotgun (WGS) entry which is preliminary data.</text>
</comment>
<dbReference type="Proteomes" id="UP000824890">
    <property type="component" value="Unassembled WGS sequence"/>
</dbReference>
<dbReference type="EMBL" id="JAGKQM010000019">
    <property type="protein sequence ID" value="KAH0857938.1"/>
    <property type="molecule type" value="Genomic_DNA"/>
</dbReference>
<evidence type="ECO:0000313" key="1">
    <source>
        <dbReference type="EMBL" id="KAH0857938.1"/>
    </source>
</evidence>
<sequence length="138" mass="16021">KASADDTKHLLSHVTVDKSNHTLDYRESRLKTIIALPSPSILFWLVTLDSRSFIFDYGLWRQEQSHSRFSKLHLRSKQRISHNLEVTCELDYVENVACILGTEEFGEIENSHLGRWFSECLVDYIHQVIHVNPGEPTQ</sequence>
<evidence type="ECO:0000313" key="2">
    <source>
        <dbReference type="Proteomes" id="UP000824890"/>
    </source>
</evidence>
<accession>A0ABQ7XSA8</accession>
<gene>
    <name evidence="1" type="ORF">HID58_086199</name>
</gene>
<organism evidence="1 2">
    <name type="scientific">Brassica napus</name>
    <name type="common">Rape</name>
    <dbReference type="NCBI Taxonomy" id="3708"/>
    <lineage>
        <taxon>Eukaryota</taxon>
        <taxon>Viridiplantae</taxon>
        <taxon>Streptophyta</taxon>
        <taxon>Embryophyta</taxon>
        <taxon>Tracheophyta</taxon>
        <taxon>Spermatophyta</taxon>
        <taxon>Magnoliopsida</taxon>
        <taxon>eudicotyledons</taxon>
        <taxon>Gunneridae</taxon>
        <taxon>Pentapetalae</taxon>
        <taxon>rosids</taxon>
        <taxon>malvids</taxon>
        <taxon>Brassicales</taxon>
        <taxon>Brassicaceae</taxon>
        <taxon>Brassiceae</taxon>
        <taxon>Brassica</taxon>
    </lineage>
</organism>